<evidence type="ECO:0000256" key="1">
    <source>
        <dbReference type="SAM" id="MobiDB-lite"/>
    </source>
</evidence>
<dbReference type="RefSeq" id="WP_005576071.1">
    <property type="nucleotide sequence ID" value="NZ_FORO01000035.1"/>
</dbReference>
<keyword evidence="2" id="KW-0472">Membrane</keyword>
<dbReference type="EMBL" id="FORO01000035">
    <property type="protein sequence ID" value="SFJ51160.1"/>
    <property type="molecule type" value="Genomic_DNA"/>
</dbReference>
<keyword evidence="2" id="KW-0812">Transmembrane</keyword>
<feature type="compositionally biased region" description="Basic and acidic residues" evidence="1">
    <location>
        <begin position="33"/>
        <end position="43"/>
    </location>
</feature>
<protein>
    <submittedName>
        <fullName evidence="3">Uncharacterized protein</fullName>
    </submittedName>
</protein>
<sequence length="63" mass="6721">MTTTGGGQLVVVAVAVYFLALLVLAVPLTAKERGESGETDHGNPEWSQHRFCRPRAIGETKGP</sequence>
<evidence type="ECO:0000313" key="4">
    <source>
        <dbReference type="Proteomes" id="UP000182829"/>
    </source>
</evidence>
<organism evidence="3 4">
    <name type="scientific">Natronobacterium gregoryi</name>
    <dbReference type="NCBI Taxonomy" id="44930"/>
    <lineage>
        <taxon>Archaea</taxon>
        <taxon>Methanobacteriati</taxon>
        <taxon>Methanobacteriota</taxon>
        <taxon>Stenosarchaea group</taxon>
        <taxon>Halobacteria</taxon>
        <taxon>Halobacteriales</taxon>
        <taxon>Natrialbaceae</taxon>
        <taxon>Natronobacterium</taxon>
    </lineage>
</organism>
<gene>
    <name evidence="3" type="ORF">SAMN05443661_13535</name>
</gene>
<keyword evidence="2" id="KW-1133">Transmembrane helix</keyword>
<dbReference type="AlphaFoldDB" id="A0A1I3RYQ4"/>
<name>A0A1I3RYQ4_9EURY</name>
<evidence type="ECO:0000256" key="2">
    <source>
        <dbReference type="SAM" id="Phobius"/>
    </source>
</evidence>
<reference evidence="3 4" key="1">
    <citation type="submission" date="2016-10" db="EMBL/GenBank/DDBJ databases">
        <authorList>
            <person name="de Groot N.N."/>
        </authorList>
    </citation>
    <scope>NUCLEOTIDE SEQUENCE [LARGE SCALE GENOMIC DNA]</scope>
    <source>
        <strain evidence="3 4">SP2</strain>
    </source>
</reference>
<proteinExistence type="predicted"/>
<accession>A0A1I3RYQ4</accession>
<feature type="region of interest" description="Disordered" evidence="1">
    <location>
        <begin position="33"/>
        <end position="63"/>
    </location>
</feature>
<feature type="transmembrane region" description="Helical" evidence="2">
    <location>
        <begin position="6"/>
        <end position="26"/>
    </location>
</feature>
<dbReference type="Proteomes" id="UP000182829">
    <property type="component" value="Unassembled WGS sequence"/>
</dbReference>
<dbReference type="GeneID" id="14207796"/>
<evidence type="ECO:0000313" key="3">
    <source>
        <dbReference type="EMBL" id="SFJ51160.1"/>
    </source>
</evidence>